<dbReference type="EMBL" id="VCGU01000003">
    <property type="protein sequence ID" value="TRY78218.1"/>
    <property type="molecule type" value="Genomic_DNA"/>
</dbReference>
<name>A0A553PKL3_TIGCA</name>
<organism evidence="2 3">
    <name type="scientific">Tigriopus californicus</name>
    <name type="common">Marine copepod</name>
    <dbReference type="NCBI Taxonomy" id="6832"/>
    <lineage>
        <taxon>Eukaryota</taxon>
        <taxon>Metazoa</taxon>
        <taxon>Ecdysozoa</taxon>
        <taxon>Arthropoda</taxon>
        <taxon>Crustacea</taxon>
        <taxon>Multicrustacea</taxon>
        <taxon>Hexanauplia</taxon>
        <taxon>Copepoda</taxon>
        <taxon>Harpacticoida</taxon>
        <taxon>Harpacticidae</taxon>
        <taxon>Tigriopus</taxon>
    </lineage>
</organism>
<reference evidence="2 3" key="1">
    <citation type="journal article" date="2018" name="Nat. Ecol. Evol.">
        <title>Genomic signatures of mitonuclear coevolution across populations of Tigriopus californicus.</title>
        <authorList>
            <person name="Barreto F.S."/>
            <person name="Watson E.T."/>
            <person name="Lima T.G."/>
            <person name="Willett C.S."/>
            <person name="Edmands S."/>
            <person name="Li W."/>
            <person name="Burton R.S."/>
        </authorList>
    </citation>
    <scope>NUCLEOTIDE SEQUENCE [LARGE SCALE GENOMIC DNA]</scope>
    <source>
        <strain evidence="2 3">San Diego</strain>
    </source>
</reference>
<keyword evidence="3" id="KW-1185">Reference proteome</keyword>
<dbReference type="AlphaFoldDB" id="A0A553PKL3"/>
<evidence type="ECO:0000313" key="2">
    <source>
        <dbReference type="EMBL" id="TRY78218.1"/>
    </source>
</evidence>
<evidence type="ECO:0000313" key="3">
    <source>
        <dbReference type="Proteomes" id="UP000318571"/>
    </source>
</evidence>
<evidence type="ECO:0008006" key="4">
    <source>
        <dbReference type="Google" id="ProtNLM"/>
    </source>
</evidence>
<evidence type="ECO:0000256" key="1">
    <source>
        <dbReference type="SAM" id="SignalP"/>
    </source>
</evidence>
<dbReference type="Proteomes" id="UP000318571">
    <property type="component" value="Chromosome 11"/>
</dbReference>
<comment type="caution">
    <text evidence="2">The sequence shown here is derived from an EMBL/GenBank/DDBJ whole genome shotgun (WGS) entry which is preliminary data.</text>
</comment>
<keyword evidence="1" id="KW-0732">Signal</keyword>
<sequence>MVSCSIHVLFQVLLVCVAALGVAQARPDNPYAPPPQPSYHVPERNCSVEYEKSEAEICVPTLETGCEPKEVTLKAPIEKEQCFTITTTECNAEITEEEIKICVYVYEKEEKQATAKVADVKYTKRCDSNYINVCKPKPSYGYNKETEEVCKEVPQETCYNKPQTDSKEKELTVTIPKAVEKCETKKIKIPNVTCEDKKEERCFKLVALEETTQEIEKCTVSLAEPKCNQV</sequence>
<feature type="chain" id="PRO_5022226990" description="Toxoplasma gondii family D protein" evidence="1">
    <location>
        <begin position="26"/>
        <end position="230"/>
    </location>
</feature>
<proteinExistence type="predicted"/>
<gene>
    <name evidence="2" type="ORF">TCAL_15313</name>
</gene>
<feature type="signal peptide" evidence="1">
    <location>
        <begin position="1"/>
        <end position="25"/>
    </location>
</feature>
<protein>
    <recommendedName>
        <fullName evidence="4">Toxoplasma gondii family D protein</fullName>
    </recommendedName>
</protein>
<accession>A0A553PKL3</accession>